<keyword evidence="6" id="KW-0472">Membrane</keyword>
<organism evidence="9">
    <name type="scientific">Tetraselmis sp. GSL018</name>
    <dbReference type="NCBI Taxonomy" id="582737"/>
    <lineage>
        <taxon>Eukaryota</taxon>
        <taxon>Viridiplantae</taxon>
        <taxon>Chlorophyta</taxon>
        <taxon>core chlorophytes</taxon>
        <taxon>Chlorodendrophyceae</taxon>
        <taxon>Chlorodendrales</taxon>
        <taxon>Chlorodendraceae</taxon>
        <taxon>Tetraselmis</taxon>
    </lineage>
</organism>
<dbReference type="GO" id="GO:0005802">
    <property type="term" value="C:trans-Golgi network"/>
    <property type="evidence" value="ECO:0007669"/>
    <property type="project" value="TreeGrafter"/>
</dbReference>
<feature type="region of interest" description="Disordered" evidence="7">
    <location>
        <begin position="1773"/>
        <end position="1800"/>
    </location>
</feature>
<dbReference type="InterPro" id="IPR032691">
    <property type="entry name" value="Mon2/Sec7/BIG1-like_HUS"/>
</dbReference>
<dbReference type="SUPFAM" id="SSF48371">
    <property type="entry name" value="ARM repeat"/>
    <property type="match status" value="1"/>
</dbReference>
<feature type="region of interest" description="Disordered" evidence="7">
    <location>
        <begin position="1655"/>
        <end position="1679"/>
    </location>
</feature>
<feature type="compositionally biased region" description="Polar residues" evidence="7">
    <location>
        <begin position="215"/>
        <end position="238"/>
    </location>
</feature>
<name>A0A061RS32_9CHLO</name>
<sequence>MENRDLHVPSASPARLQDTAFEIFVKRALKTILQHSSGRSSEAKRLREACERFLASVNQAEAGGPVFSPPLSGAARDQVLAPLRLACNSEVTRIVEPALSCLHKLVGHAYLQGESSPSGRLDEANLVSKIVALMAKCGENPSPGVQLAVIRGLLTLATAEHFVLHGECLLQSIRTVFNLAIGSDNGDIQRTASNALLQMLNTVVKRVTCYSHLTPESVSPHSQAPSSRRPSLWSQPSAALSEEGGTPRGLHSRQATDENIEVGPMPLPSVPELRLPDKAGTPEENGSHPNPEGAEEGAPAKITAIEEAEDDGNADKQSSDDAARREEAGGQLEAENPAAVALADAASTTAVSSPMRSAQLMMLAEQQDLEALEAAIGQDEASDRPAENGKAATDGASEDERRKAPAGGSEWSGLTVSERDVATVLGALCKLAARQGDAHDHREHYLQQGKLLALEMLVSVISSSVHAWGAVRPSFIAQLKRPICVMMLRNCMSHDVECIRYITRLFSALLLQPQLRAVMKAELGAFYELLILRPMQAVPYNPPQLTAALHVLQDLSRESSLQVEMFMNYDCELEESNLFERTTWNLKELVELGDPSAPAAQNRIVKGAALSSLLSIIKSIDAWAGPMRDKMAAAAASGGVVATAAENGTSGVGAQRQPVDGSGAGADLSEAERFGTAKQRKVTVEAGISRFNKDPISGVSSLVSAGIIEDTPESIVAFLRKYRKELDKTQVGEYLGHHEDAQLAVMHKYVDTEDFAGLRVDDALRRLLQDFRLPGEAQKIDRIMEKFAERYCKDNPGVFKTADAAYLLSFAIIMLNTDAHNPMVDEKMSMEDFVLMNAAATAGDDPDGAEGDCLALPVEELHGIYERIQENEIKMRDDSSGASGEMSNRRLAAAVGLSGLMLPFRGVRRPQKQSREQVAAVLDRARRMVSQSMVKDSAWHIASQAELAVPMLEVSGRNLQEALFSALVESRTEEDCAPLIEGYKTMIRLCALLGMDGLCERMVESLVEATGVGTRLAAPTSPRCVSQITSLKALVRLAGAPESGVLGSSWTHILRCLSSLDMMVHDSHTKEPPRSAPKSRGLITPANSTKFGRVWSWVRGAGGRRPEQGNGAVPGAPDASLATARAVGWQLNQEHSAPGEPVGGSRKSVSADTVPGAAHIAWTEGEGSAEIERVFAGSTKMDGESVVVFFRAMCAVSQEELEDNSRVYMLQKLVECAHHNLSRIRLVWSRIWATFTPHVIGASCHEDLKVAMYAVDSLRQLVSKLLARAELAHFTHQEEALRPFCSILKSCDSPVVRELTVQCIAQAITAHPRGLGSGWRSVLQALEVAANDYAPPVVEQALEALLPVVESLYRGLGFRRDFLTECLRVSRTIVLNSHHPDLSLGGLQIFRACGRRLAEAGVSQRVSDDGGRGPPESSAGSDAASRRSSKADSAGPEADPRGAWLSRHKGWEREPAEWAQLAGVLVDIALSTGAGLRIAQAAVDTLFDLLTIHGSCFGGNTWRFVQRCALSSLFELPPASLRPVEYNAETGKAFLLPWAVPVYDRILQQAPVLMPRLVSLMVEQYSSGPGNLILKECINWILQYIVVPWEEVAAMGVRMMQALATQAAPVLDLPGWDMLMQGISAAAGADVVQPIAGVPSIYNAHVVRLPPACSRRADAGSGQAPDEEDGSGAEDPSRAAGVPSKYVITIGRAVRVRCQTAVLVQRMIEHLHRTSMSMVPAELQIGMLDILVDTVNRAASLNNDMSRRNATRQMLAADPSSMQPSDVCGAYSDCDGEPERSLGGASSGLGTSGRADEPAEGKWSFAEEALEPALMRQEAEGGVLLLRCLRQCMTSDNHEVANGAKHRLIDLCGRIIRTAAAEARWQAFSGAQEALPGPTSDPQLADGEDHPAAEDGGGLALEEGISPPQGCLASYGSWEDGIRAPLVVAALQALSEVEGTALQEEFRALFPCLTWLMCSSQPPVRQILRKLMQALLPGMVPEGAPDGSI</sequence>
<feature type="domain" description="SEC7" evidence="8">
    <location>
        <begin position="673"/>
        <end position="871"/>
    </location>
</feature>
<evidence type="ECO:0000313" key="9">
    <source>
        <dbReference type="EMBL" id="JAC75667.1"/>
    </source>
</evidence>
<dbReference type="EMBL" id="GBEZ01009961">
    <property type="protein sequence ID" value="JAC75667.1"/>
    <property type="molecule type" value="Transcribed_RNA"/>
</dbReference>
<feature type="region of interest" description="Disordered" evidence="7">
    <location>
        <begin position="1403"/>
        <end position="1443"/>
    </location>
</feature>
<reference evidence="9" key="1">
    <citation type="submission" date="2014-05" db="EMBL/GenBank/DDBJ databases">
        <title>The transcriptome of the halophilic microalga Tetraselmis sp. GSL018 isolated from the Great Salt Lake, Utah.</title>
        <authorList>
            <person name="Jinkerson R.E."/>
            <person name="D'Adamo S."/>
            <person name="Posewitz M.C."/>
        </authorList>
    </citation>
    <scope>NUCLEOTIDE SEQUENCE</scope>
    <source>
        <strain evidence="9">GSL018</strain>
    </source>
</reference>
<dbReference type="InterPro" id="IPR032629">
    <property type="entry name" value="DCB_dom"/>
</dbReference>
<dbReference type="SMART" id="SM00222">
    <property type="entry name" value="Sec7"/>
    <property type="match status" value="1"/>
</dbReference>
<evidence type="ECO:0000256" key="2">
    <source>
        <dbReference type="ARBA" id="ARBA00004514"/>
    </source>
</evidence>
<gene>
    <name evidence="9" type="ORF">TSPGSL018_22396</name>
</gene>
<dbReference type="InterPro" id="IPR000904">
    <property type="entry name" value="Sec7_dom"/>
</dbReference>
<dbReference type="Pfam" id="PF09324">
    <property type="entry name" value="Sec7-like_HDS"/>
    <property type="match status" value="1"/>
</dbReference>
<dbReference type="InterPro" id="IPR016024">
    <property type="entry name" value="ARM-type_fold"/>
</dbReference>
<protein>
    <submittedName>
        <fullName evidence="9">Brefeldin a-inhibited guanine nucleotide-exchange protein 2</fullName>
    </submittedName>
</protein>
<dbReference type="InterPro" id="IPR035999">
    <property type="entry name" value="Sec7_dom_sf"/>
</dbReference>
<dbReference type="GO" id="GO:0016020">
    <property type="term" value="C:membrane"/>
    <property type="evidence" value="ECO:0007669"/>
    <property type="project" value="UniProtKB-SubCell"/>
</dbReference>
<dbReference type="Pfam" id="PF12783">
    <property type="entry name" value="Sec7-like_HUS"/>
    <property type="match status" value="1"/>
</dbReference>
<accession>A0A061RS32</accession>
<dbReference type="Gene3D" id="1.10.220.20">
    <property type="match status" value="1"/>
</dbReference>
<keyword evidence="4" id="KW-0963">Cytoplasm</keyword>
<dbReference type="PROSITE" id="PS50190">
    <property type="entry name" value="SEC7"/>
    <property type="match status" value="1"/>
</dbReference>
<dbReference type="Pfam" id="PF01369">
    <property type="entry name" value="Sec7"/>
    <property type="match status" value="1"/>
</dbReference>
<dbReference type="InterPro" id="IPR015403">
    <property type="entry name" value="Mon2/Sec7/BIG1-like_HDS"/>
</dbReference>
<dbReference type="InterPro" id="IPR023394">
    <property type="entry name" value="Sec7_C_sf"/>
</dbReference>
<feature type="region of interest" description="Disordered" evidence="7">
    <location>
        <begin position="378"/>
        <end position="412"/>
    </location>
</feature>
<dbReference type="GO" id="GO:0032012">
    <property type="term" value="P:regulation of ARF protein signal transduction"/>
    <property type="evidence" value="ECO:0007669"/>
    <property type="project" value="InterPro"/>
</dbReference>
<evidence type="ECO:0000256" key="4">
    <source>
        <dbReference type="ARBA" id="ARBA00022490"/>
    </source>
</evidence>
<evidence type="ECO:0000259" key="8">
    <source>
        <dbReference type="PROSITE" id="PS50190"/>
    </source>
</evidence>
<keyword evidence="3" id="KW-0813">Transport</keyword>
<evidence type="ECO:0000256" key="1">
    <source>
        <dbReference type="ARBA" id="ARBA00004370"/>
    </source>
</evidence>
<comment type="subcellular location">
    <subcellularLocation>
        <location evidence="2">Cytoplasm</location>
        <location evidence="2">Cytosol</location>
    </subcellularLocation>
    <subcellularLocation>
        <location evidence="1">Membrane</location>
    </subcellularLocation>
</comment>
<dbReference type="GO" id="GO:0005085">
    <property type="term" value="F:guanyl-nucleotide exchange factor activity"/>
    <property type="evidence" value="ECO:0007669"/>
    <property type="project" value="InterPro"/>
</dbReference>
<evidence type="ECO:0000256" key="7">
    <source>
        <dbReference type="SAM" id="MobiDB-lite"/>
    </source>
</evidence>
<dbReference type="PANTHER" id="PTHR10663">
    <property type="entry name" value="GUANYL-NUCLEOTIDE EXCHANGE FACTOR"/>
    <property type="match status" value="1"/>
</dbReference>
<evidence type="ECO:0000256" key="3">
    <source>
        <dbReference type="ARBA" id="ARBA00022448"/>
    </source>
</evidence>
<keyword evidence="5" id="KW-0653">Protein transport</keyword>
<dbReference type="PANTHER" id="PTHR10663:SF375">
    <property type="entry name" value="LD29171P"/>
    <property type="match status" value="1"/>
</dbReference>
<feature type="compositionally biased region" description="Basic and acidic residues" evidence="7">
    <location>
        <begin position="313"/>
        <end position="328"/>
    </location>
</feature>
<dbReference type="Pfam" id="PF16213">
    <property type="entry name" value="DCB"/>
    <property type="match status" value="1"/>
</dbReference>
<dbReference type="GO" id="GO:0005829">
    <property type="term" value="C:cytosol"/>
    <property type="evidence" value="ECO:0007669"/>
    <property type="project" value="UniProtKB-SubCell"/>
</dbReference>
<evidence type="ECO:0000256" key="6">
    <source>
        <dbReference type="ARBA" id="ARBA00023136"/>
    </source>
</evidence>
<dbReference type="SUPFAM" id="SSF48425">
    <property type="entry name" value="Sec7 domain"/>
    <property type="match status" value="1"/>
</dbReference>
<evidence type="ECO:0000256" key="5">
    <source>
        <dbReference type="ARBA" id="ARBA00022927"/>
    </source>
</evidence>
<feature type="region of interest" description="Disordered" evidence="7">
    <location>
        <begin position="1872"/>
        <end position="1901"/>
    </location>
</feature>
<dbReference type="FunFam" id="1.10.1000.11:FF:000002">
    <property type="entry name" value="Cytohesin 1"/>
    <property type="match status" value="1"/>
</dbReference>
<feature type="region of interest" description="Disordered" evidence="7">
    <location>
        <begin position="215"/>
        <end position="336"/>
    </location>
</feature>
<dbReference type="GO" id="GO:0015031">
    <property type="term" value="P:protein transport"/>
    <property type="evidence" value="ECO:0007669"/>
    <property type="project" value="UniProtKB-KW"/>
</dbReference>
<dbReference type="Gene3D" id="1.10.1000.11">
    <property type="entry name" value="Arf Nucleotide-binding Site Opener,domain 2"/>
    <property type="match status" value="1"/>
</dbReference>
<dbReference type="CDD" id="cd00171">
    <property type="entry name" value="Sec7"/>
    <property type="match status" value="1"/>
</dbReference>
<proteinExistence type="predicted"/>